<keyword evidence="3" id="KW-1185">Reference proteome</keyword>
<dbReference type="Proteomes" id="UP000474757">
    <property type="component" value="Unassembled WGS sequence"/>
</dbReference>
<dbReference type="GO" id="GO:0003700">
    <property type="term" value="F:DNA-binding transcription factor activity"/>
    <property type="evidence" value="ECO:0007669"/>
    <property type="project" value="InterPro"/>
</dbReference>
<dbReference type="SUPFAM" id="SSF46785">
    <property type="entry name" value="Winged helix' DNA-binding domain"/>
    <property type="match status" value="1"/>
</dbReference>
<proteinExistence type="predicted"/>
<evidence type="ECO:0000313" key="3">
    <source>
        <dbReference type="Proteomes" id="UP000474757"/>
    </source>
</evidence>
<dbReference type="GO" id="GO:0006950">
    <property type="term" value="P:response to stress"/>
    <property type="evidence" value="ECO:0007669"/>
    <property type="project" value="TreeGrafter"/>
</dbReference>
<dbReference type="InterPro" id="IPR036390">
    <property type="entry name" value="WH_DNA-bd_sf"/>
</dbReference>
<evidence type="ECO:0000259" key="1">
    <source>
        <dbReference type="PROSITE" id="PS50995"/>
    </source>
</evidence>
<dbReference type="Gene3D" id="1.10.10.10">
    <property type="entry name" value="Winged helix-like DNA-binding domain superfamily/Winged helix DNA-binding domain"/>
    <property type="match status" value="1"/>
</dbReference>
<gene>
    <name evidence="2" type="ORF">GZA08_08200</name>
</gene>
<dbReference type="SMART" id="SM00347">
    <property type="entry name" value="HTH_MARR"/>
    <property type="match status" value="1"/>
</dbReference>
<dbReference type="InterPro" id="IPR039422">
    <property type="entry name" value="MarR/SlyA-like"/>
</dbReference>
<feature type="domain" description="HTH marR-type" evidence="1">
    <location>
        <begin position="18"/>
        <end position="157"/>
    </location>
</feature>
<evidence type="ECO:0000313" key="2">
    <source>
        <dbReference type="EMBL" id="NDV00950.1"/>
    </source>
</evidence>
<dbReference type="InterPro" id="IPR000835">
    <property type="entry name" value="HTH_MarR-typ"/>
</dbReference>
<name>A0A6B2JSH8_9RHOB</name>
<dbReference type="PANTHER" id="PTHR33164:SF43">
    <property type="entry name" value="HTH-TYPE TRANSCRIPTIONAL REPRESSOR YETL"/>
    <property type="match status" value="1"/>
</dbReference>
<dbReference type="AlphaFoldDB" id="A0A6B2JSH8"/>
<dbReference type="EMBL" id="JAAGAB010000002">
    <property type="protein sequence ID" value="NDV00950.1"/>
    <property type="molecule type" value="Genomic_DNA"/>
</dbReference>
<dbReference type="PRINTS" id="PR00598">
    <property type="entry name" value="HTHMARR"/>
</dbReference>
<dbReference type="Pfam" id="PF01047">
    <property type="entry name" value="MarR"/>
    <property type="match status" value="1"/>
</dbReference>
<sequence>MGAPQITPVDERDEHVEHVELGALATSLGFMLRIAQLRNFERFYARFGHLDLKPGEFSILWVVNLNPGIRQGVLAHKLQVKPAHMTKIIRRLEGQGIIARHIPDGDRRSVELSLTERGLAFVEERQADFFGADNYNDTDLTPEEKRQLAALLTKYCGTSEWRR</sequence>
<dbReference type="PROSITE" id="PS50995">
    <property type="entry name" value="HTH_MARR_2"/>
    <property type="match status" value="1"/>
</dbReference>
<dbReference type="RefSeq" id="WP_163891997.1">
    <property type="nucleotide sequence ID" value="NZ_JAAFYS010000002.1"/>
</dbReference>
<dbReference type="PANTHER" id="PTHR33164">
    <property type="entry name" value="TRANSCRIPTIONAL REGULATOR, MARR FAMILY"/>
    <property type="match status" value="1"/>
</dbReference>
<protein>
    <submittedName>
        <fullName evidence="2">MarR family transcriptional regulator</fullName>
    </submittedName>
</protein>
<organism evidence="2 3">
    <name type="scientific">Pseudoroseicyclus tamaricis</name>
    <dbReference type="NCBI Taxonomy" id="2705421"/>
    <lineage>
        <taxon>Bacteria</taxon>
        <taxon>Pseudomonadati</taxon>
        <taxon>Pseudomonadota</taxon>
        <taxon>Alphaproteobacteria</taxon>
        <taxon>Rhodobacterales</taxon>
        <taxon>Paracoccaceae</taxon>
        <taxon>Pseudoroseicyclus</taxon>
    </lineage>
</organism>
<dbReference type="InterPro" id="IPR036388">
    <property type="entry name" value="WH-like_DNA-bd_sf"/>
</dbReference>
<reference evidence="2 3" key="1">
    <citation type="submission" date="2020-02" db="EMBL/GenBank/DDBJ databases">
        <title>Pseudoroseicyclus tamarix, sp. nov., isolated from offshore sediment of a Tamarix chinensis forest.</title>
        <authorList>
            <person name="Gai Y."/>
        </authorList>
    </citation>
    <scope>NUCLEOTIDE SEQUENCE [LARGE SCALE GENOMIC DNA]</scope>
    <source>
        <strain evidence="2 3">CLL3-39</strain>
    </source>
</reference>
<comment type="caution">
    <text evidence="2">The sequence shown here is derived from an EMBL/GenBank/DDBJ whole genome shotgun (WGS) entry which is preliminary data.</text>
</comment>
<accession>A0A6B2JSH8</accession>